<accession>A0A4P6UQA4</accession>
<proteinExistence type="predicted"/>
<sequence length="241" mass="27839">MEKGTIQKITFYSTSLEENLELFVYIPANYTPLNKYNTLIASDGKDYFQLGGISHVADELLDNYEIENLIIVGIPYKDALDRKKKYLPTGEKHETYLKFLAHELVPFIDSEYSTIELSSCRGLIGDSMAATVSLLAALKYPNIFGKVILQSPYVDEHVLKIVEETETRESLMIYQTVGEQELKAITFYKEIKDFLTPNRKLHELLVAKNYQHMFYEEIDGNHNWKSWKSDLKRALSKTFSI</sequence>
<dbReference type="InterPro" id="IPR000801">
    <property type="entry name" value="Esterase-like"/>
</dbReference>
<dbReference type="PANTHER" id="PTHR48098">
    <property type="entry name" value="ENTEROCHELIN ESTERASE-RELATED"/>
    <property type="match status" value="1"/>
</dbReference>
<dbReference type="AlphaFoldDB" id="A0A4P6UQA4"/>
<organism evidence="1 2">
    <name type="scientific">Ureibacillus thermophilus</name>
    <dbReference type="NCBI Taxonomy" id="367743"/>
    <lineage>
        <taxon>Bacteria</taxon>
        <taxon>Bacillati</taxon>
        <taxon>Bacillota</taxon>
        <taxon>Bacilli</taxon>
        <taxon>Bacillales</taxon>
        <taxon>Caryophanaceae</taxon>
        <taxon>Ureibacillus</taxon>
    </lineage>
</organism>
<evidence type="ECO:0000313" key="1">
    <source>
        <dbReference type="EMBL" id="QBK25449.1"/>
    </source>
</evidence>
<dbReference type="EMBL" id="CP036528">
    <property type="protein sequence ID" value="QBK25449.1"/>
    <property type="molecule type" value="Genomic_DNA"/>
</dbReference>
<keyword evidence="2" id="KW-1185">Reference proteome</keyword>
<dbReference type="PANTHER" id="PTHR48098:SF3">
    <property type="entry name" value="IRON(III) ENTEROBACTIN ESTERASE"/>
    <property type="match status" value="1"/>
</dbReference>
<dbReference type="Gene3D" id="3.40.50.1820">
    <property type="entry name" value="alpha/beta hydrolase"/>
    <property type="match status" value="1"/>
</dbReference>
<name>A0A4P6UQA4_9BACL</name>
<evidence type="ECO:0000313" key="2">
    <source>
        <dbReference type="Proteomes" id="UP000291151"/>
    </source>
</evidence>
<gene>
    <name evidence="1" type="ORF">DKZ56_06030</name>
</gene>
<dbReference type="Proteomes" id="UP000291151">
    <property type="component" value="Chromosome"/>
</dbReference>
<dbReference type="InterPro" id="IPR029058">
    <property type="entry name" value="AB_hydrolase_fold"/>
</dbReference>
<dbReference type="InterPro" id="IPR050583">
    <property type="entry name" value="Mycobacterial_A85_antigen"/>
</dbReference>
<dbReference type="KEGG" id="uth:DKZ56_06030"/>
<reference evidence="1 2" key="1">
    <citation type="submission" date="2019-02" db="EMBL/GenBank/DDBJ databases">
        <title>Ureibacillus thermophilus.</title>
        <authorList>
            <person name="Sunny J.S."/>
            <person name="Natarajan A."/>
            <person name="Saleena L.M."/>
        </authorList>
    </citation>
    <scope>NUCLEOTIDE SEQUENCE [LARGE SCALE GENOMIC DNA]</scope>
    <source>
        <strain evidence="1 2">LM102</strain>
    </source>
</reference>
<dbReference type="Pfam" id="PF00756">
    <property type="entry name" value="Esterase"/>
    <property type="match status" value="1"/>
</dbReference>
<dbReference type="SUPFAM" id="SSF53474">
    <property type="entry name" value="alpha/beta-Hydrolases"/>
    <property type="match status" value="1"/>
</dbReference>
<protein>
    <submittedName>
        <fullName evidence="1">Esterase family protein</fullName>
    </submittedName>
</protein>
<dbReference type="RefSeq" id="WP_208651836.1">
    <property type="nucleotide sequence ID" value="NZ_CP036528.1"/>
</dbReference>